<organism evidence="5 6">
    <name type="scientific">Durusdinium trenchii</name>
    <dbReference type="NCBI Taxonomy" id="1381693"/>
    <lineage>
        <taxon>Eukaryota</taxon>
        <taxon>Sar</taxon>
        <taxon>Alveolata</taxon>
        <taxon>Dinophyceae</taxon>
        <taxon>Suessiales</taxon>
        <taxon>Symbiodiniaceae</taxon>
        <taxon>Durusdinium</taxon>
    </lineage>
</organism>
<dbReference type="InterPro" id="IPR001764">
    <property type="entry name" value="Glyco_hydro_3_N"/>
</dbReference>
<feature type="region of interest" description="Disordered" evidence="2">
    <location>
        <begin position="571"/>
        <end position="609"/>
    </location>
</feature>
<gene>
    <name evidence="5" type="ORF">SCF082_LOCUS30653</name>
</gene>
<sequence length="1313" mass="143274">MRHSLGPLMSPVLLMLILAAGLATAQPSYYDAGVSACVPGAGYDHFPFCNTSMPLADRVHDLISRIPDGVKPNLLTARGHLKSRGRQALPELGVPSYYWGTNCIHSSMSANCTKDGRCSTSFPSGPSWSATFDRNVMRSMAAVVGRETRAFFNLGNFTDNGRNGMGLDCWGPVANINRDPRWGRHGEGGTEDPFLMGQLGVAWTKGLQEGEDQRYIQVAVTIKHFDANSLEGGAAADQGYDRHNFSANISKYLLADYYWPAFRASIKLGKAKGVMCSYNSVNGIPVCLDPLMKAARAAWGFDGYVTSDSDAVSDAWRRHHYVKSAAEASCLALKHGQCDIDSGNTYYDHLLEGVKAGHCSMEDINRALFNTLRLRFELGLFDPIKDQPYWMLGQGDIGTDEAKELNLIAALESLVLISNPGILPLKAGQRLAVLGPHGNASMDLIQVDTGVVCPPSPSAHAGEWQAEAADAGQFYCVRTPYQAIQETNGKNGTTTYVRGCDLSDELPGGFQQALAAAKLADRLLGVAVPCALSPTFLLPGWRAIGRDCMSEKKADLTDLVQALDRLTLAVQEKGQKEAPPVSEAGSWEKVEKVPEEDPSSSASASVDPARPSLDPYRGIAYGDYDALIAQLVPCPHQLVASCKALHGGQYGKQYRAERAWEAGIWARHTLEGRVPKPRASFAIDLSPAVYVVLRAPGLESPTRVSTYSDLHKLVGRLVDSPSVVCRGFPSQAEARIYCEEEVLQANSLPVGAEEPLIGPYTGLFVQAVAMTSEGVWEDVEETIGVLVVDMSLPAAAHLFSELPVQDRPGLNPVLFYEWDATVLPALPRLLEQVRSWIAVDQSDRVAFYSAAEEDPTMPQPSTPSRKAPGGITPGEKEKAKPKKQTVATLATQMETISSALPGILDQLTKLSVRGQIQFSRADRNQTRPKGAEVQVSTSGRKNLGLLSRLQELAQAVDALGISSGPYSDDHGGHAVPADNSGHPQLSPFSSLKADRLKISGRGQWKAADYMPPQFQMSFLEPQILELDQPVYTRGKPNIELETPAEVYRLLRRWDDLGLLALHPVSQVHPGPEEKVKVFNAYKSPQWDRQIGDRRLRNACEGRIPGPSQDLPCGPLITRLFVPAGCGVRVCITDRSDYYHQMQATYERSRTNLLWPPFKLEDFVGFSAYRDYLARAEVIQPAELDAERPKLRSLSRAAANELVLCGVFLPVLVSNIKAEVSQTIFCADASTSKGAVCEARIPKRVAEALWQSGDFKGGHVLLESIPKTILKSHGGFEEEDWEEMLEEFGDPFETGADLPPPVERPLAQVFDFIE</sequence>
<dbReference type="Gene3D" id="3.40.50.1700">
    <property type="entry name" value="Glycoside hydrolase family 3 C-terminal domain"/>
    <property type="match status" value="1"/>
</dbReference>
<feature type="signal peptide" evidence="3">
    <location>
        <begin position="1"/>
        <end position="25"/>
    </location>
</feature>
<evidence type="ECO:0000259" key="4">
    <source>
        <dbReference type="Pfam" id="PF00933"/>
    </source>
</evidence>
<evidence type="ECO:0000313" key="5">
    <source>
        <dbReference type="EMBL" id="CAK9057008.1"/>
    </source>
</evidence>
<protein>
    <submittedName>
        <fullName evidence="5">Probable beta-D-xylosidase 2 (AtBXL2)</fullName>
    </submittedName>
</protein>
<comment type="caution">
    <text evidence="5">The sequence shown here is derived from an EMBL/GenBank/DDBJ whole genome shotgun (WGS) entry which is preliminary data.</text>
</comment>
<dbReference type="SUPFAM" id="SSF51445">
    <property type="entry name" value="(Trans)glycosidases"/>
    <property type="match status" value="1"/>
</dbReference>
<name>A0ABP0N0P3_9DINO</name>
<evidence type="ECO:0000256" key="3">
    <source>
        <dbReference type="SAM" id="SignalP"/>
    </source>
</evidence>
<accession>A0ABP0N0P3</accession>
<dbReference type="Gene3D" id="3.20.20.300">
    <property type="entry name" value="Glycoside hydrolase, family 3, N-terminal domain"/>
    <property type="match status" value="1"/>
</dbReference>
<dbReference type="PANTHER" id="PTHR42721:SF41">
    <property type="entry name" value="GLYCOSIDE HYDROLASE FAMILY 3 C-TERMINAL DOMAIN-CONTAINING PROTEIN"/>
    <property type="match status" value="1"/>
</dbReference>
<feature type="compositionally biased region" description="Basic and acidic residues" evidence="2">
    <location>
        <begin position="586"/>
        <end position="595"/>
    </location>
</feature>
<feature type="non-terminal residue" evidence="5">
    <location>
        <position position="1313"/>
    </location>
</feature>
<dbReference type="PANTHER" id="PTHR42721">
    <property type="entry name" value="SUGAR HYDROLASE-RELATED"/>
    <property type="match status" value="1"/>
</dbReference>
<dbReference type="Pfam" id="PF00933">
    <property type="entry name" value="Glyco_hydro_3"/>
    <property type="match status" value="1"/>
</dbReference>
<keyword evidence="6" id="KW-1185">Reference proteome</keyword>
<proteinExistence type="predicted"/>
<evidence type="ECO:0000313" key="6">
    <source>
        <dbReference type="Proteomes" id="UP001642464"/>
    </source>
</evidence>
<dbReference type="EMBL" id="CAXAMM010025458">
    <property type="protein sequence ID" value="CAK9057008.1"/>
    <property type="molecule type" value="Genomic_DNA"/>
</dbReference>
<evidence type="ECO:0000256" key="2">
    <source>
        <dbReference type="SAM" id="MobiDB-lite"/>
    </source>
</evidence>
<feature type="chain" id="PRO_5046846945" evidence="3">
    <location>
        <begin position="26"/>
        <end position="1313"/>
    </location>
</feature>
<reference evidence="5 6" key="1">
    <citation type="submission" date="2024-02" db="EMBL/GenBank/DDBJ databases">
        <authorList>
            <person name="Chen Y."/>
            <person name="Shah S."/>
            <person name="Dougan E. K."/>
            <person name="Thang M."/>
            <person name="Chan C."/>
        </authorList>
    </citation>
    <scope>NUCLEOTIDE SEQUENCE [LARGE SCALE GENOMIC DNA]</scope>
</reference>
<keyword evidence="3" id="KW-0732">Signal</keyword>
<dbReference type="InterPro" id="IPR044993">
    <property type="entry name" value="BXL"/>
</dbReference>
<dbReference type="InterPro" id="IPR017853">
    <property type="entry name" value="GH"/>
</dbReference>
<feature type="domain" description="Glycoside hydrolase family 3 N-terminal" evidence="4">
    <location>
        <begin position="119"/>
        <end position="368"/>
    </location>
</feature>
<feature type="region of interest" description="Disordered" evidence="2">
    <location>
        <begin position="963"/>
        <end position="984"/>
    </location>
</feature>
<dbReference type="Proteomes" id="UP001642464">
    <property type="component" value="Unassembled WGS sequence"/>
</dbReference>
<dbReference type="PRINTS" id="PR00133">
    <property type="entry name" value="GLHYDRLASE3"/>
</dbReference>
<keyword evidence="1" id="KW-0378">Hydrolase</keyword>
<dbReference type="InterPro" id="IPR036881">
    <property type="entry name" value="Glyco_hydro_3_C_sf"/>
</dbReference>
<feature type="region of interest" description="Disordered" evidence="2">
    <location>
        <begin position="851"/>
        <end position="882"/>
    </location>
</feature>
<feature type="compositionally biased region" description="Low complexity" evidence="2">
    <location>
        <begin position="599"/>
        <end position="609"/>
    </location>
</feature>
<evidence type="ECO:0000256" key="1">
    <source>
        <dbReference type="ARBA" id="ARBA00022801"/>
    </source>
</evidence>
<dbReference type="InterPro" id="IPR036962">
    <property type="entry name" value="Glyco_hydro_3_N_sf"/>
</dbReference>